<reference evidence="1 2" key="1">
    <citation type="journal article" date="2014" name="Appl. Environ. Microbiol.">
        <title>Insights into the Microbial Degradation of Rubber and Gutta-Percha by Analysis of the Complete Genome of Nocardia nova SH22a.</title>
        <authorList>
            <person name="Luo Q."/>
            <person name="Hiessl S."/>
            <person name="Poehlein A."/>
            <person name="Daniel R."/>
            <person name="Steinbuchel A."/>
        </authorList>
    </citation>
    <scope>NUCLEOTIDE SEQUENCE [LARGE SCALE GENOMIC DNA]</scope>
    <source>
        <strain evidence="1">SH22a</strain>
    </source>
</reference>
<dbReference type="Proteomes" id="UP000019150">
    <property type="component" value="Chromosome"/>
</dbReference>
<dbReference type="eggNOG" id="ENOG5032S73">
    <property type="taxonomic scope" value="Bacteria"/>
</dbReference>
<dbReference type="PATRIC" id="fig|1415166.3.peg.6185"/>
<dbReference type="OrthoDB" id="4205565at2"/>
<organism evidence="1 2">
    <name type="scientific">Nocardia nova SH22a</name>
    <dbReference type="NCBI Taxonomy" id="1415166"/>
    <lineage>
        <taxon>Bacteria</taxon>
        <taxon>Bacillati</taxon>
        <taxon>Actinomycetota</taxon>
        <taxon>Actinomycetes</taxon>
        <taxon>Mycobacteriales</taxon>
        <taxon>Nocardiaceae</taxon>
        <taxon>Nocardia</taxon>
    </lineage>
</organism>
<proteinExistence type="predicted"/>
<dbReference type="AlphaFoldDB" id="W5TPB0"/>
<sequence length="213" mass="24662">MRDQTIEQSHRVFRAGTSEHVLTIKHDDGLYRHLHCAKPGTGIYSFDIVTWPGHLSIGGDLQGYVFARQPDMFDFFATHTHTFAINPGYWSEKVVSGSEQHPERDFCPDVFKATVVEEFMSQRDRFWPDSADLFRRIRQDVIEAGGEYAETAHEALRTFEFHSQGRTFYFSDWWELNTTDWSPHFLRACHAIAWGITEYRKAKANPEAVTVNA</sequence>
<evidence type="ECO:0000313" key="2">
    <source>
        <dbReference type="Proteomes" id="UP000019150"/>
    </source>
</evidence>
<evidence type="ECO:0000313" key="1">
    <source>
        <dbReference type="EMBL" id="AHH20783.1"/>
    </source>
</evidence>
<dbReference type="HOGENOM" id="CLU_087566_0_0_11"/>
<dbReference type="EMBL" id="CP006850">
    <property type="protein sequence ID" value="AHH20783.1"/>
    <property type="molecule type" value="Genomic_DNA"/>
</dbReference>
<dbReference type="STRING" id="1415166.NONO_c60070"/>
<protein>
    <submittedName>
        <fullName evidence="1">Putative bacteriophage protein</fullName>
    </submittedName>
</protein>
<keyword evidence="2" id="KW-1185">Reference proteome</keyword>
<dbReference type="KEGG" id="nno:NONO_c60070"/>
<gene>
    <name evidence="1" type="ORF">NONO_c60070</name>
</gene>
<accession>W5TPB0</accession>
<name>W5TPB0_9NOCA</name>
<dbReference type="RefSeq" id="WP_025352131.1">
    <property type="nucleotide sequence ID" value="NZ_CP006850.1"/>
</dbReference>